<reference evidence="1 2" key="1">
    <citation type="journal article" date="2018" name="Sci. Rep.">
        <title>Genomic signatures of local adaptation to the degree of environmental predictability in rotifers.</title>
        <authorList>
            <person name="Franch-Gras L."/>
            <person name="Hahn C."/>
            <person name="Garcia-Roger E.M."/>
            <person name="Carmona M.J."/>
            <person name="Serra M."/>
            <person name="Gomez A."/>
        </authorList>
    </citation>
    <scope>NUCLEOTIDE SEQUENCE [LARGE SCALE GENOMIC DNA]</scope>
    <source>
        <strain evidence="1">HYR1</strain>
    </source>
</reference>
<proteinExistence type="predicted"/>
<dbReference type="AlphaFoldDB" id="A0A3M7Q9R5"/>
<dbReference type="EMBL" id="REGN01006819">
    <property type="protein sequence ID" value="RNA08197.1"/>
    <property type="molecule type" value="Genomic_DNA"/>
</dbReference>
<keyword evidence="2" id="KW-1185">Reference proteome</keyword>
<evidence type="ECO:0000313" key="2">
    <source>
        <dbReference type="Proteomes" id="UP000276133"/>
    </source>
</evidence>
<evidence type="ECO:0000313" key="1">
    <source>
        <dbReference type="EMBL" id="RNA08197.1"/>
    </source>
</evidence>
<feature type="non-terminal residue" evidence="1">
    <location>
        <position position="1"/>
    </location>
</feature>
<accession>A0A3M7Q9R5</accession>
<gene>
    <name evidence="1" type="ORF">BpHYR1_016351</name>
</gene>
<name>A0A3M7Q9R5_BRAPC</name>
<protein>
    <submittedName>
        <fullName evidence="1">Uncharacterized protein</fullName>
    </submittedName>
</protein>
<sequence>IVEFALNPKGFGLDGKLLIEIIDEFNDYKQEAILFLQSENINENVQKKLVDIIQKRWNGSFEGVKSYLDKRKKKKNY</sequence>
<organism evidence="1 2">
    <name type="scientific">Brachionus plicatilis</name>
    <name type="common">Marine rotifer</name>
    <name type="synonym">Brachionus muelleri</name>
    <dbReference type="NCBI Taxonomy" id="10195"/>
    <lineage>
        <taxon>Eukaryota</taxon>
        <taxon>Metazoa</taxon>
        <taxon>Spiralia</taxon>
        <taxon>Gnathifera</taxon>
        <taxon>Rotifera</taxon>
        <taxon>Eurotatoria</taxon>
        <taxon>Monogononta</taxon>
        <taxon>Pseudotrocha</taxon>
        <taxon>Ploima</taxon>
        <taxon>Brachionidae</taxon>
        <taxon>Brachionus</taxon>
    </lineage>
</organism>
<dbReference type="Proteomes" id="UP000276133">
    <property type="component" value="Unassembled WGS sequence"/>
</dbReference>
<comment type="caution">
    <text evidence="1">The sequence shown here is derived from an EMBL/GenBank/DDBJ whole genome shotgun (WGS) entry which is preliminary data.</text>
</comment>